<comment type="caution">
    <text evidence="1">The sequence shown here is derived from an EMBL/GenBank/DDBJ whole genome shotgun (WGS) entry which is preliminary data.</text>
</comment>
<protein>
    <submittedName>
        <fullName evidence="1">Uncharacterized protein</fullName>
    </submittedName>
</protein>
<dbReference type="EMBL" id="VFPP01000001">
    <property type="protein sequence ID" value="TQM78201.1"/>
    <property type="molecule type" value="Genomic_DNA"/>
</dbReference>
<reference evidence="1 2" key="1">
    <citation type="submission" date="2019-06" db="EMBL/GenBank/DDBJ databases">
        <title>Sequencing the genomes of 1000 actinobacteria strains.</title>
        <authorList>
            <person name="Klenk H.-P."/>
        </authorList>
    </citation>
    <scope>NUCLEOTIDE SEQUENCE [LARGE SCALE GENOMIC DNA]</scope>
    <source>
        <strain evidence="1 2">DSM 45456</strain>
    </source>
</reference>
<gene>
    <name evidence="1" type="ORF">FHX81_0457</name>
</gene>
<sequence length="1067" mass="117477">MSQNDNRLLLDLPPEVVERVVAELSAQGEKVVAALRTAAVLIMQAVHDESGLRLAESAAYNLREALDAVVTGRTPVPGGLPVVVEAWERFEREAAQPGNDDAASLDVFRAVIRKTTEKQERDSYHQNRLLGYLRDKSGVDPLAGDLDPVIEYQRLRRTVSQGLHRDTALDTVTGSYQDTLAWFVRMFTPPDAIVLRLRELAAQPWRGAEQVDRLRETASNPHHLRLFFARLVDPAWLDPLYEAGVVRLPESGTPWPVAGLLEGLGRSASAAVAALARRLLADCKQLPAEQRLDARFMLLTMATQLGADGHTIVGDIATAHPDVRAVRSLAAGTVKRADPTDPLVERVGTALLNAGPMDRDNYYYQLLLDRLETGMTPDNVEKRTRMVAAKVRLAAGAQNADWVALGIARLTTDLGENDRQFLIVASHYLARMMARAQVLGVASRQLLAWVTAIPGQVGERLVCRILACAEDIPLQDKIDHITRRLASPTATGDDQELVDAVLAARPGPARLAAWTDALGSPSPLPADPAVLPRDWARAWRWSAILPEHLLTGWQEPITAVAEHHGRLDREAFDRRIPAFFSQWGQSAYTEEQLAALPVLDAARLIAGWRPDADSEQRLISARELARTLQAVVAAAPSTWSTDPVAVVETLREPVYVLHYFRALTEKAADVISYAGGIIAAARLARSRRWAPTILGNDDFDFEPGWHNVDTAIIELVTALAEHDAPMADEHLDTAWSWALSALDSPPEADEDPVDVSYNRAIGTPHGRGLQTVLALADWEQRNTAAIRPRFLDTLDRVIRTTGLVAMRYRAILAWERPRLERIAPVWLDSRVQALFRDGDIGRATVDLVLAYSRYTTPWLHQTLRDEIIAAALRSAGAVPCLLLGTLHGEPGYDVDEVIAVLRKDPAVLAEAAEDMAHLVQNSSADSPVLATATRFWQALLDANRDVAPVEVLRRTGRWAFVTGLPDTIWAPLTARTLTLTEGRIDYPGEIADRCETVPVPGDSTRILLLLQGRGEPWEQHHVAQVALKTLHMLSGDRPDDNFLPLRTRLVELGHDAAADLTPYENQA</sequence>
<name>A0A543J5V2_9PSEU</name>
<proteinExistence type="predicted"/>
<evidence type="ECO:0000313" key="2">
    <source>
        <dbReference type="Proteomes" id="UP000316628"/>
    </source>
</evidence>
<keyword evidence="2" id="KW-1185">Reference proteome</keyword>
<accession>A0A543J5V2</accession>
<dbReference type="Proteomes" id="UP000316628">
    <property type="component" value="Unassembled WGS sequence"/>
</dbReference>
<evidence type="ECO:0000313" key="1">
    <source>
        <dbReference type="EMBL" id="TQM78201.1"/>
    </source>
</evidence>
<organism evidence="1 2">
    <name type="scientific">Saccharothrix saharensis</name>
    <dbReference type="NCBI Taxonomy" id="571190"/>
    <lineage>
        <taxon>Bacteria</taxon>
        <taxon>Bacillati</taxon>
        <taxon>Actinomycetota</taxon>
        <taxon>Actinomycetes</taxon>
        <taxon>Pseudonocardiales</taxon>
        <taxon>Pseudonocardiaceae</taxon>
        <taxon>Saccharothrix</taxon>
    </lineage>
</organism>
<dbReference type="AlphaFoldDB" id="A0A543J5V2"/>